<dbReference type="OrthoDB" id="6694653at2"/>
<dbReference type="EMBL" id="NEXX01000003">
    <property type="protein sequence ID" value="OUY06991.1"/>
    <property type="molecule type" value="Genomic_DNA"/>
</dbReference>
<proteinExistence type="predicted"/>
<feature type="transmembrane region" description="Helical" evidence="1">
    <location>
        <begin position="89"/>
        <end position="105"/>
    </location>
</feature>
<feature type="transmembrane region" description="Helical" evidence="1">
    <location>
        <begin position="61"/>
        <end position="82"/>
    </location>
</feature>
<keyword evidence="3" id="KW-1185">Reference proteome</keyword>
<evidence type="ECO:0000313" key="2">
    <source>
        <dbReference type="EMBL" id="OUY06991.1"/>
    </source>
</evidence>
<dbReference type="RefSeq" id="WP_087620593.1">
    <property type="nucleotide sequence ID" value="NZ_NEXX01000003.1"/>
</dbReference>
<feature type="transmembrane region" description="Helical" evidence="1">
    <location>
        <begin position="173"/>
        <end position="198"/>
    </location>
</feature>
<accession>A0A1Z9YXQ9</accession>
<dbReference type="AlphaFoldDB" id="A0A1Z9YXQ9"/>
<sequence>MKININFDWAFITSVFTIFLYWCGYWYNYGYIKYFEYSINAFDIPIPSMVMDGLLVGIDKFFSLIMLFLLVSLIASITLTGWKKILLEVFSKLTFFFIFLYYLIYKHFYKKTIINDNIHKNLSLYFRTIYIINVISKKIKINNFYISFNKNIYSYHKKNEENLIYEKFQFSFILHYLLLIFLLIGTLKFFDVGSVLIYKGEKAAQESFLATIHNKKEKKFPKVNIKDEKSQYISYYLTDICLKGSCLVTDIKGNSSIHDAKEIKVIH</sequence>
<evidence type="ECO:0000256" key="1">
    <source>
        <dbReference type="SAM" id="Phobius"/>
    </source>
</evidence>
<name>A0A1Z9YXQ9_9GAMM</name>
<feature type="transmembrane region" description="Helical" evidence="1">
    <location>
        <begin position="7"/>
        <end position="27"/>
    </location>
</feature>
<comment type="caution">
    <text evidence="2">The sequence shown here is derived from an EMBL/GenBank/DDBJ whole genome shotgun (WGS) entry which is preliminary data.</text>
</comment>
<dbReference type="Proteomes" id="UP000196536">
    <property type="component" value="Unassembled WGS sequence"/>
</dbReference>
<keyword evidence="1" id="KW-0472">Membrane</keyword>
<gene>
    <name evidence="2" type="ORF">CAP51_09855</name>
</gene>
<organism evidence="2 3">
    <name type="scientific">Acinetobacter populi</name>
    <dbReference type="NCBI Taxonomy" id="1582270"/>
    <lineage>
        <taxon>Bacteria</taxon>
        <taxon>Pseudomonadati</taxon>
        <taxon>Pseudomonadota</taxon>
        <taxon>Gammaproteobacteria</taxon>
        <taxon>Moraxellales</taxon>
        <taxon>Moraxellaceae</taxon>
        <taxon>Acinetobacter</taxon>
    </lineage>
</organism>
<evidence type="ECO:0000313" key="3">
    <source>
        <dbReference type="Proteomes" id="UP000196536"/>
    </source>
</evidence>
<reference evidence="2 3" key="1">
    <citation type="submission" date="2017-05" db="EMBL/GenBank/DDBJ databases">
        <title>Acinetobacter populi ANC 5415 (= PBJ7), whole genome shotgun sequencing project.</title>
        <authorList>
            <person name="Nemec A."/>
            <person name="Radolfova-Krizova L."/>
        </authorList>
    </citation>
    <scope>NUCLEOTIDE SEQUENCE [LARGE SCALE GENOMIC DNA]</scope>
    <source>
        <strain evidence="2 3">PBJ7</strain>
    </source>
</reference>
<protein>
    <submittedName>
        <fullName evidence="2">Uncharacterized protein</fullName>
    </submittedName>
</protein>
<keyword evidence="1" id="KW-0812">Transmembrane</keyword>
<keyword evidence="1" id="KW-1133">Transmembrane helix</keyword>